<dbReference type="GO" id="GO:0005789">
    <property type="term" value="C:endoplasmic reticulum membrane"/>
    <property type="evidence" value="ECO:0007669"/>
    <property type="project" value="UniProtKB-SubCell"/>
</dbReference>
<organism evidence="10 11">
    <name type="scientific">Drosophila erecta</name>
    <name type="common">Fruit fly</name>
    <dbReference type="NCBI Taxonomy" id="7220"/>
    <lineage>
        <taxon>Eukaryota</taxon>
        <taxon>Metazoa</taxon>
        <taxon>Ecdysozoa</taxon>
        <taxon>Arthropoda</taxon>
        <taxon>Hexapoda</taxon>
        <taxon>Insecta</taxon>
        <taxon>Pterygota</taxon>
        <taxon>Neoptera</taxon>
        <taxon>Endopterygota</taxon>
        <taxon>Diptera</taxon>
        <taxon>Brachycera</taxon>
        <taxon>Muscomorpha</taxon>
        <taxon>Ephydroidea</taxon>
        <taxon>Drosophilidae</taxon>
        <taxon>Drosophila</taxon>
        <taxon>Sophophora</taxon>
    </lineage>
</organism>
<accession>B3P7K7</accession>
<dbReference type="OMA" id="RAEQHNR"/>
<evidence type="ECO:0000256" key="2">
    <source>
        <dbReference type="ARBA" id="ARBA00010754"/>
    </source>
</evidence>
<evidence type="ECO:0000313" key="10">
    <source>
        <dbReference type="EMBL" id="EDV54168.1"/>
    </source>
</evidence>
<dbReference type="AlphaFoldDB" id="B3P7K7"/>
<name>B3P7K7_DROER</name>
<feature type="transmembrane region" description="Helical" evidence="9">
    <location>
        <begin position="343"/>
        <end position="367"/>
    </location>
</feature>
<evidence type="ECO:0000256" key="5">
    <source>
        <dbReference type="ARBA" id="ARBA00022824"/>
    </source>
</evidence>
<dbReference type="OrthoDB" id="19981at2759"/>
<reference evidence="10 11" key="1">
    <citation type="journal article" date="2007" name="Nature">
        <title>Evolution of genes and genomes on the Drosophila phylogeny.</title>
        <authorList>
            <consortium name="Drosophila 12 Genomes Consortium"/>
            <person name="Clark A.G."/>
            <person name="Eisen M.B."/>
            <person name="Smith D.R."/>
            <person name="Bergman C.M."/>
            <person name="Oliver B."/>
            <person name="Markow T.A."/>
            <person name="Kaufman T.C."/>
            <person name="Kellis M."/>
            <person name="Gelbart W."/>
            <person name="Iyer V.N."/>
            <person name="Pollard D.A."/>
            <person name="Sackton T.B."/>
            <person name="Larracuente A.M."/>
            <person name="Singh N.D."/>
            <person name="Abad J.P."/>
            <person name="Abt D.N."/>
            <person name="Adryan B."/>
            <person name="Aguade M."/>
            <person name="Akashi H."/>
            <person name="Anderson W.W."/>
            <person name="Aquadro C.F."/>
            <person name="Ardell D.H."/>
            <person name="Arguello R."/>
            <person name="Artieri C.G."/>
            <person name="Barbash D.A."/>
            <person name="Barker D."/>
            <person name="Barsanti P."/>
            <person name="Batterham P."/>
            <person name="Batzoglou S."/>
            <person name="Begun D."/>
            <person name="Bhutkar A."/>
            <person name="Blanco E."/>
            <person name="Bosak S.A."/>
            <person name="Bradley R.K."/>
            <person name="Brand A.D."/>
            <person name="Brent M.R."/>
            <person name="Brooks A.N."/>
            <person name="Brown R.H."/>
            <person name="Butlin R.K."/>
            <person name="Caggese C."/>
            <person name="Calvi B.R."/>
            <person name="Bernardo de Carvalho A."/>
            <person name="Caspi A."/>
            <person name="Castrezana S."/>
            <person name="Celniker S.E."/>
            <person name="Chang J.L."/>
            <person name="Chapple C."/>
            <person name="Chatterji S."/>
            <person name="Chinwalla A."/>
            <person name="Civetta A."/>
            <person name="Clifton S.W."/>
            <person name="Comeron J.M."/>
            <person name="Costello J.C."/>
            <person name="Coyne J.A."/>
            <person name="Daub J."/>
            <person name="David R.G."/>
            <person name="Delcher A.L."/>
            <person name="Delehaunty K."/>
            <person name="Do C.B."/>
            <person name="Ebling H."/>
            <person name="Edwards K."/>
            <person name="Eickbush T."/>
            <person name="Evans J.D."/>
            <person name="Filipski A."/>
            <person name="Findeiss S."/>
            <person name="Freyhult E."/>
            <person name="Fulton L."/>
            <person name="Fulton R."/>
            <person name="Garcia A.C."/>
            <person name="Gardiner A."/>
            <person name="Garfield D.A."/>
            <person name="Garvin B.E."/>
            <person name="Gibson G."/>
            <person name="Gilbert D."/>
            <person name="Gnerre S."/>
            <person name="Godfrey J."/>
            <person name="Good R."/>
            <person name="Gotea V."/>
            <person name="Gravely B."/>
            <person name="Greenberg A.J."/>
            <person name="Griffiths-Jones S."/>
            <person name="Gross S."/>
            <person name="Guigo R."/>
            <person name="Gustafson E.A."/>
            <person name="Haerty W."/>
            <person name="Hahn M.W."/>
            <person name="Halligan D.L."/>
            <person name="Halpern A.L."/>
            <person name="Halter G.M."/>
            <person name="Han M.V."/>
            <person name="Heger A."/>
            <person name="Hillier L."/>
            <person name="Hinrichs A.S."/>
            <person name="Holmes I."/>
            <person name="Hoskins R.A."/>
            <person name="Hubisz M.J."/>
            <person name="Hultmark D."/>
            <person name="Huntley M.A."/>
            <person name="Jaffe D.B."/>
            <person name="Jagadeeshan S."/>
            <person name="Jeck W.R."/>
            <person name="Johnson J."/>
            <person name="Jones C.D."/>
            <person name="Jordan W.C."/>
            <person name="Karpen G.H."/>
            <person name="Kataoka E."/>
            <person name="Keightley P.D."/>
            <person name="Kheradpour P."/>
            <person name="Kirkness E.F."/>
            <person name="Koerich L.B."/>
            <person name="Kristiansen K."/>
            <person name="Kudrna D."/>
            <person name="Kulathinal R.J."/>
            <person name="Kumar S."/>
            <person name="Kwok R."/>
            <person name="Lander E."/>
            <person name="Langley C.H."/>
            <person name="Lapoint R."/>
            <person name="Lazzaro B.P."/>
            <person name="Lee S.J."/>
            <person name="Levesque L."/>
            <person name="Li R."/>
            <person name="Lin C.F."/>
            <person name="Lin M.F."/>
            <person name="Lindblad-Toh K."/>
            <person name="Llopart A."/>
            <person name="Long M."/>
            <person name="Low L."/>
            <person name="Lozovsky E."/>
            <person name="Lu J."/>
            <person name="Luo M."/>
            <person name="Machado C.A."/>
            <person name="Makalowski W."/>
            <person name="Marzo M."/>
            <person name="Matsuda M."/>
            <person name="Matzkin L."/>
            <person name="McAllister B."/>
            <person name="McBride C.S."/>
            <person name="McKernan B."/>
            <person name="McKernan K."/>
            <person name="Mendez-Lago M."/>
            <person name="Minx P."/>
            <person name="Mollenhauer M.U."/>
            <person name="Montooth K."/>
            <person name="Mount S.M."/>
            <person name="Mu X."/>
            <person name="Myers E."/>
            <person name="Negre B."/>
            <person name="Newfeld S."/>
            <person name="Nielsen R."/>
            <person name="Noor M.A."/>
            <person name="O'Grady P."/>
            <person name="Pachter L."/>
            <person name="Papaceit M."/>
            <person name="Parisi M.J."/>
            <person name="Parisi M."/>
            <person name="Parts L."/>
            <person name="Pedersen J.S."/>
            <person name="Pesole G."/>
            <person name="Phillippy A.M."/>
            <person name="Ponting C.P."/>
            <person name="Pop M."/>
            <person name="Porcelli D."/>
            <person name="Powell J.R."/>
            <person name="Prohaska S."/>
            <person name="Pruitt K."/>
            <person name="Puig M."/>
            <person name="Quesneville H."/>
            <person name="Ram K.R."/>
            <person name="Rand D."/>
            <person name="Rasmussen M.D."/>
            <person name="Reed L.K."/>
            <person name="Reenan R."/>
            <person name="Reily A."/>
            <person name="Remington K.A."/>
            <person name="Rieger T.T."/>
            <person name="Ritchie M.G."/>
            <person name="Robin C."/>
            <person name="Rogers Y.H."/>
            <person name="Rohde C."/>
            <person name="Rozas J."/>
            <person name="Rubenfield M.J."/>
            <person name="Ruiz A."/>
            <person name="Russo S."/>
            <person name="Salzberg S.L."/>
            <person name="Sanchez-Gracia A."/>
            <person name="Saranga D.J."/>
            <person name="Sato H."/>
            <person name="Schaeffer S.W."/>
            <person name="Schatz M.C."/>
            <person name="Schlenke T."/>
            <person name="Schwartz R."/>
            <person name="Segarra C."/>
            <person name="Singh R.S."/>
            <person name="Sirot L."/>
            <person name="Sirota M."/>
            <person name="Sisneros N.B."/>
            <person name="Smith C.D."/>
            <person name="Smith T.F."/>
            <person name="Spieth J."/>
            <person name="Stage D.E."/>
            <person name="Stark A."/>
            <person name="Stephan W."/>
            <person name="Strausberg R.L."/>
            <person name="Strempel S."/>
            <person name="Sturgill D."/>
            <person name="Sutton G."/>
            <person name="Sutton G.G."/>
            <person name="Tao W."/>
            <person name="Teichmann S."/>
            <person name="Tobari Y.N."/>
            <person name="Tomimura Y."/>
            <person name="Tsolas J.M."/>
            <person name="Valente V.L."/>
            <person name="Venter E."/>
            <person name="Venter J.C."/>
            <person name="Vicario S."/>
            <person name="Vieira F.G."/>
            <person name="Vilella A.J."/>
            <person name="Villasante A."/>
            <person name="Walenz B."/>
            <person name="Wang J."/>
            <person name="Wasserman M."/>
            <person name="Watts T."/>
            <person name="Wilson D."/>
            <person name="Wilson R.K."/>
            <person name="Wing R.A."/>
            <person name="Wolfner M.F."/>
            <person name="Wong A."/>
            <person name="Wong G.K."/>
            <person name="Wu C.I."/>
            <person name="Wu G."/>
            <person name="Yamamoto D."/>
            <person name="Yang H.P."/>
            <person name="Yang S.P."/>
            <person name="Yorke J.A."/>
            <person name="Yoshida K."/>
            <person name="Zdobnov E."/>
            <person name="Zhang P."/>
            <person name="Zhang Y."/>
            <person name="Zimin A.V."/>
            <person name="Baldwin J."/>
            <person name="Abdouelleil A."/>
            <person name="Abdulkadir J."/>
            <person name="Abebe A."/>
            <person name="Abera B."/>
            <person name="Abreu J."/>
            <person name="Acer S.C."/>
            <person name="Aftuck L."/>
            <person name="Alexander A."/>
            <person name="An P."/>
            <person name="Anderson E."/>
            <person name="Anderson S."/>
            <person name="Arachi H."/>
            <person name="Azer M."/>
            <person name="Bachantsang P."/>
            <person name="Barry A."/>
            <person name="Bayul T."/>
            <person name="Berlin A."/>
            <person name="Bessette D."/>
            <person name="Bloom T."/>
            <person name="Blye J."/>
            <person name="Boguslavskiy L."/>
            <person name="Bonnet C."/>
            <person name="Boukhgalter B."/>
            <person name="Bourzgui I."/>
            <person name="Brown A."/>
            <person name="Cahill P."/>
            <person name="Channer S."/>
            <person name="Cheshatsang Y."/>
            <person name="Chuda L."/>
            <person name="Citroen M."/>
            <person name="Collymore A."/>
            <person name="Cooke P."/>
            <person name="Costello M."/>
            <person name="D'Aco K."/>
            <person name="Daza R."/>
            <person name="De Haan G."/>
            <person name="DeGray S."/>
            <person name="DeMaso C."/>
            <person name="Dhargay N."/>
            <person name="Dooley K."/>
            <person name="Dooley E."/>
            <person name="Doricent M."/>
            <person name="Dorje P."/>
            <person name="Dorjee K."/>
            <person name="Dupes A."/>
            <person name="Elong R."/>
            <person name="Falk J."/>
            <person name="Farina A."/>
            <person name="Faro S."/>
            <person name="Ferguson D."/>
            <person name="Fisher S."/>
            <person name="Foley C.D."/>
            <person name="Franke A."/>
            <person name="Friedrich D."/>
            <person name="Gadbois L."/>
            <person name="Gearin G."/>
            <person name="Gearin C.R."/>
            <person name="Giannoukos G."/>
            <person name="Goode T."/>
            <person name="Graham J."/>
            <person name="Grandbois E."/>
            <person name="Grewal S."/>
            <person name="Gyaltsen K."/>
            <person name="Hafez N."/>
            <person name="Hagos B."/>
            <person name="Hall J."/>
            <person name="Henson C."/>
            <person name="Hollinger A."/>
            <person name="Honan T."/>
            <person name="Huard M.D."/>
            <person name="Hughes L."/>
            <person name="Hurhula B."/>
            <person name="Husby M.E."/>
            <person name="Kamat A."/>
            <person name="Kanga B."/>
            <person name="Kashin S."/>
            <person name="Khazanovich D."/>
            <person name="Kisner P."/>
            <person name="Lance K."/>
            <person name="Lara M."/>
            <person name="Lee W."/>
            <person name="Lennon N."/>
            <person name="Letendre F."/>
            <person name="LeVine R."/>
            <person name="Lipovsky A."/>
            <person name="Liu X."/>
            <person name="Liu J."/>
            <person name="Liu S."/>
            <person name="Lokyitsang T."/>
            <person name="Lokyitsang Y."/>
            <person name="Lubonja R."/>
            <person name="Lui A."/>
            <person name="MacDonald P."/>
            <person name="Magnisalis V."/>
            <person name="Maru K."/>
            <person name="Matthews C."/>
            <person name="McCusker W."/>
            <person name="McDonough S."/>
            <person name="Mehta T."/>
            <person name="Meldrim J."/>
            <person name="Meneus L."/>
            <person name="Mihai O."/>
            <person name="Mihalev A."/>
            <person name="Mihova T."/>
            <person name="Mittelman R."/>
            <person name="Mlenga V."/>
            <person name="Montmayeur A."/>
            <person name="Mulrain L."/>
            <person name="Navidi A."/>
            <person name="Naylor J."/>
            <person name="Negash T."/>
            <person name="Nguyen T."/>
            <person name="Nguyen N."/>
            <person name="Nicol R."/>
            <person name="Norbu C."/>
            <person name="Norbu N."/>
            <person name="Novod N."/>
            <person name="O'Neill B."/>
            <person name="Osman S."/>
            <person name="Markiewicz E."/>
            <person name="Oyono O.L."/>
            <person name="Patti C."/>
            <person name="Phunkhang P."/>
            <person name="Pierre F."/>
            <person name="Priest M."/>
            <person name="Raghuraman S."/>
            <person name="Rege F."/>
            <person name="Reyes R."/>
            <person name="Rise C."/>
            <person name="Rogov P."/>
            <person name="Ross K."/>
            <person name="Ryan E."/>
            <person name="Settipalli S."/>
            <person name="Shea T."/>
            <person name="Sherpa N."/>
            <person name="Shi L."/>
            <person name="Shih D."/>
            <person name="Sparrow T."/>
            <person name="Spaulding J."/>
            <person name="Stalker J."/>
            <person name="Stange-Thomann N."/>
            <person name="Stavropoulos S."/>
            <person name="Stone C."/>
            <person name="Strader C."/>
            <person name="Tesfaye S."/>
            <person name="Thomson T."/>
            <person name="Thoulutsang Y."/>
            <person name="Thoulutsang D."/>
            <person name="Topham K."/>
            <person name="Topping I."/>
            <person name="Tsamla T."/>
            <person name="Vassiliev H."/>
            <person name="Vo A."/>
            <person name="Wangchuk T."/>
            <person name="Wangdi T."/>
            <person name="Weiand M."/>
            <person name="Wilkinson J."/>
            <person name="Wilson A."/>
            <person name="Yadav S."/>
            <person name="Young G."/>
            <person name="Yu Q."/>
            <person name="Zembek L."/>
            <person name="Zhong D."/>
            <person name="Zimmer A."/>
            <person name="Zwirko Z."/>
            <person name="Jaffe D.B."/>
            <person name="Alvarez P."/>
            <person name="Brockman W."/>
            <person name="Butler J."/>
            <person name="Chin C."/>
            <person name="Gnerre S."/>
            <person name="Grabherr M."/>
            <person name="Kleber M."/>
            <person name="Mauceli E."/>
            <person name="MacCallum I."/>
        </authorList>
    </citation>
    <scope>NUCLEOTIDE SEQUENCE [LARGE SCALE GENOMIC DNA]</scope>
    <source>
        <strain evidence="10 11">TSC#14021-0224.01</strain>
    </source>
</reference>
<dbReference type="eggNOG" id="ENOG502RXKD">
    <property type="taxonomic scope" value="Eukaryota"/>
</dbReference>
<dbReference type="HOGENOM" id="CLU_051082_1_0_1"/>
<dbReference type="GO" id="GO:0070072">
    <property type="term" value="P:vacuolar proton-transporting V-type ATPase complex assembly"/>
    <property type="evidence" value="ECO:0007669"/>
    <property type="project" value="InterPro"/>
</dbReference>
<evidence type="ECO:0000256" key="4">
    <source>
        <dbReference type="ARBA" id="ARBA00022692"/>
    </source>
</evidence>
<evidence type="ECO:0000256" key="3">
    <source>
        <dbReference type="ARBA" id="ARBA00019580"/>
    </source>
</evidence>
<proteinExistence type="inferred from homology"/>
<evidence type="ECO:0000313" key="11">
    <source>
        <dbReference type="Proteomes" id="UP000008711"/>
    </source>
</evidence>
<feature type="region of interest" description="Disordered" evidence="8">
    <location>
        <begin position="407"/>
        <end position="441"/>
    </location>
</feature>
<reference evidence="10 11" key="2">
    <citation type="journal article" date="2008" name="Bioinformatics">
        <title>Assembly reconciliation.</title>
        <authorList>
            <person name="Zimin A.V."/>
            <person name="Smith D.R."/>
            <person name="Sutton G."/>
            <person name="Yorke J.A."/>
        </authorList>
    </citation>
    <scope>NUCLEOTIDE SEQUENCE [LARGE SCALE GENOMIC DNA]</scope>
    <source>
        <strain evidence="10 11">TSC#14021-0224.01</strain>
    </source>
</reference>
<evidence type="ECO:0000256" key="1">
    <source>
        <dbReference type="ARBA" id="ARBA00004477"/>
    </source>
</evidence>
<keyword evidence="6 9" id="KW-1133">Transmembrane helix</keyword>
<comment type="similarity">
    <text evidence="2">Belongs to the BLOC1S5 family.</text>
</comment>
<dbReference type="GO" id="GO:0030133">
    <property type="term" value="C:transport vesicle"/>
    <property type="evidence" value="ECO:0007669"/>
    <property type="project" value="InterPro"/>
</dbReference>
<dbReference type="EMBL" id="CH954182">
    <property type="protein sequence ID" value="EDV54168.1"/>
    <property type="molecule type" value="Genomic_DNA"/>
</dbReference>
<dbReference type="Pfam" id="PF14942">
    <property type="entry name" value="Muted"/>
    <property type="match status" value="1"/>
</dbReference>
<evidence type="ECO:0000256" key="8">
    <source>
        <dbReference type="SAM" id="MobiDB-lite"/>
    </source>
</evidence>
<feature type="region of interest" description="Disordered" evidence="8">
    <location>
        <begin position="218"/>
        <end position="240"/>
    </location>
</feature>
<dbReference type="KEGG" id="der:6555257"/>
<dbReference type="InterPro" id="IPR017243">
    <property type="entry name" value="Bloc1s5"/>
</dbReference>
<gene>
    <name evidence="10" type="primary">Dere\GG11121</name>
    <name evidence="10" type="ORF">Dere_GG11121</name>
</gene>
<comment type="subcellular location">
    <subcellularLocation>
        <location evidence="1">Endoplasmic reticulum membrane</location>
        <topology evidence="1">Multi-pass membrane protein</topology>
    </subcellularLocation>
</comment>
<feature type="compositionally biased region" description="Basic and acidic residues" evidence="8">
    <location>
        <begin position="218"/>
        <end position="234"/>
    </location>
</feature>
<dbReference type="Proteomes" id="UP000008711">
    <property type="component" value="Unassembled WGS sequence"/>
</dbReference>
<evidence type="ECO:0000256" key="9">
    <source>
        <dbReference type="SAM" id="Phobius"/>
    </source>
</evidence>
<dbReference type="PANTHER" id="PTHR31394:SF1">
    <property type="entry name" value="TRANSMEMBRANE PROTEIN 199"/>
    <property type="match status" value="1"/>
</dbReference>
<keyword evidence="7 9" id="KW-0472">Membrane</keyword>
<keyword evidence="11" id="KW-1185">Reference proteome</keyword>
<protein>
    <recommendedName>
        <fullName evidence="3">Biogenesis of lysosome-related organelles complex 1 subunit 5</fullName>
    </recommendedName>
</protein>
<dbReference type="Pfam" id="PF11712">
    <property type="entry name" value="Vma12"/>
    <property type="match status" value="1"/>
</dbReference>
<dbReference type="PANTHER" id="PTHR31394">
    <property type="entry name" value="TRANSMEMBRANE PROTEIN 199"/>
    <property type="match status" value="1"/>
</dbReference>
<keyword evidence="5" id="KW-0256">Endoplasmic reticulum</keyword>
<keyword evidence="4 9" id="KW-0812">Transmembrane</keyword>
<feature type="transmembrane region" description="Helical" evidence="9">
    <location>
        <begin position="373"/>
        <end position="396"/>
    </location>
</feature>
<dbReference type="InterPro" id="IPR021013">
    <property type="entry name" value="ATPase_Vma12"/>
</dbReference>
<dbReference type="PhylomeDB" id="B3P7K7"/>
<evidence type="ECO:0000256" key="7">
    <source>
        <dbReference type="ARBA" id="ARBA00023136"/>
    </source>
</evidence>
<dbReference type="GO" id="GO:0031083">
    <property type="term" value="C:BLOC-1 complex"/>
    <property type="evidence" value="ECO:0007669"/>
    <property type="project" value="InterPro"/>
</dbReference>
<sequence length="441" mass="50062">MISQVGRGGVFENYLQIVDNQVLASLPELYKVPLRILDHRVFVNGEIEAFLENFEVRRNDSEVEKLFQVTETVGSLRYDLSRCSATGSGSGSGTENLAQLDTEVNHLLDGVNALLAKAKVERTASTQLQEARLAHTMLKSTIVDTRVRLVPSKKLFDFLDAQKEHFQEVPENVAKIMKQKDHTLPIHIKIIKDVGLVYKRPKIDYDLLKKLTENLADTTKESTKDQPEPDSEVKDSDEEESPKKVKHFLYLSDLHWLSNKLAELRRQDHCQVFLHQLIESCDLLLPENEMKPRNPELEARCQRLRAEQHNRDYLKMTKNVDAGLKHYPEDTISYQIKSLNKQIIAVVQFIFSVAAGFTFGFFGVNLMVGPLPFGFRILLGVIVALIIALAEMYFLAKKLHEYDEVLDAPKRKPQPSAPAKRKADTPPAEGRSVQTVKPHAD</sequence>
<evidence type="ECO:0000256" key="6">
    <source>
        <dbReference type="ARBA" id="ARBA00022989"/>
    </source>
</evidence>